<dbReference type="SMART" id="SM00829">
    <property type="entry name" value="PKS_ER"/>
    <property type="match status" value="1"/>
</dbReference>
<evidence type="ECO:0000256" key="3">
    <source>
        <dbReference type="ARBA" id="ARBA00022833"/>
    </source>
</evidence>
<proteinExistence type="inferred from homology"/>
<evidence type="ECO:0000256" key="4">
    <source>
        <dbReference type="ARBA" id="ARBA00023002"/>
    </source>
</evidence>
<dbReference type="FunFam" id="3.40.50.720:FF:000022">
    <property type="entry name" value="Cinnamyl alcohol dehydrogenase"/>
    <property type="match status" value="1"/>
</dbReference>
<dbReference type="Gene3D" id="3.40.50.720">
    <property type="entry name" value="NAD(P)-binding Rossmann-like Domain"/>
    <property type="match status" value="1"/>
</dbReference>
<dbReference type="Proteomes" id="UP000829364">
    <property type="component" value="Chromosome 5"/>
</dbReference>
<dbReference type="Pfam" id="PF08240">
    <property type="entry name" value="ADH_N"/>
    <property type="match status" value="1"/>
</dbReference>
<dbReference type="InterPro" id="IPR013149">
    <property type="entry name" value="ADH-like_C"/>
</dbReference>
<comment type="similarity">
    <text evidence="5">Belongs to the zinc-containing alcohol dehydrogenase family.</text>
</comment>
<dbReference type="InterPro" id="IPR036291">
    <property type="entry name" value="NAD(P)-bd_dom_sf"/>
</dbReference>
<dbReference type="InterPro" id="IPR047109">
    <property type="entry name" value="CAD-like"/>
</dbReference>
<dbReference type="SUPFAM" id="SSF51735">
    <property type="entry name" value="NAD(P)-binding Rossmann-fold domains"/>
    <property type="match status" value="1"/>
</dbReference>
<name>A0A9Q8VBE7_9HYPO</name>
<evidence type="ECO:0000256" key="1">
    <source>
        <dbReference type="ARBA" id="ARBA00001947"/>
    </source>
</evidence>
<evidence type="ECO:0000256" key="5">
    <source>
        <dbReference type="RuleBase" id="RU361277"/>
    </source>
</evidence>
<dbReference type="EC" id="1.1.1.2" evidence="7"/>
<dbReference type="KEGG" id="ptkz:JDV02_005773"/>
<dbReference type="InterPro" id="IPR011032">
    <property type="entry name" value="GroES-like_sf"/>
</dbReference>
<feature type="domain" description="Enoyl reductase (ER)" evidence="6">
    <location>
        <begin position="16"/>
        <end position="367"/>
    </location>
</feature>
<dbReference type="AlphaFoldDB" id="A0A9Q8VBE7"/>
<dbReference type="GeneID" id="72067722"/>
<dbReference type="RefSeq" id="XP_047843074.1">
    <property type="nucleotide sequence ID" value="XM_047987090.1"/>
</dbReference>
<dbReference type="OrthoDB" id="1879366at2759"/>
<evidence type="ECO:0000313" key="8">
    <source>
        <dbReference type="Proteomes" id="UP000829364"/>
    </source>
</evidence>
<dbReference type="CDD" id="cd05283">
    <property type="entry name" value="CAD1"/>
    <property type="match status" value="1"/>
</dbReference>
<dbReference type="EMBL" id="CP086358">
    <property type="protein sequence ID" value="UNI19593.1"/>
    <property type="molecule type" value="Genomic_DNA"/>
</dbReference>
<gene>
    <name evidence="7" type="ORF">JDV02_005773</name>
</gene>
<dbReference type="PANTHER" id="PTHR42683">
    <property type="entry name" value="ALDEHYDE REDUCTASE"/>
    <property type="match status" value="1"/>
</dbReference>
<dbReference type="InterPro" id="IPR002328">
    <property type="entry name" value="ADH_Zn_CS"/>
</dbReference>
<dbReference type="Gene3D" id="3.90.180.10">
    <property type="entry name" value="Medium-chain alcohol dehydrogenases, catalytic domain"/>
    <property type="match status" value="1"/>
</dbReference>
<comment type="cofactor">
    <cofactor evidence="1 5">
        <name>Zn(2+)</name>
        <dbReference type="ChEBI" id="CHEBI:29105"/>
    </cofactor>
</comment>
<evidence type="ECO:0000259" key="6">
    <source>
        <dbReference type="SMART" id="SM00829"/>
    </source>
</evidence>
<dbReference type="InterPro" id="IPR020843">
    <property type="entry name" value="ER"/>
</dbReference>
<dbReference type="Pfam" id="PF00107">
    <property type="entry name" value="ADH_zinc_N"/>
    <property type="match status" value="1"/>
</dbReference>
<evidence type="ECO:0000256" key="2">
    <source>
        <dbReference type="ARBA" id="ARBA00022723"/>
    </source>
</evidence>
<keyword evidence="2 5" id="KW-0479">Metal-binding</keyword>
<dbReference type="InterPro" id="IPR013154">
    <property type="entry name" value="ADH-like_N"/>
</dbReference>
<dbReference type="SUPFAM" id="SSF50129">
    <property type="entry name" value="GroES-like"/>
    <property type="match status" value="1"/>
</dbReference>
<sequence length="376" mass="40352">MGYPDTFEGFCVDGPKTWSTFRRAELTPKPFGDRDIDVQIEACGVCGSDVHTITGGWGDYEGPLCVGHEVVGRAVRVGKGVTTSGIKEGDRVGVGAQVHACLRCRLCTARPRTEECYCPHEMVDTYNAQYPDGSWAHGGFASHIRAHDFFTFKIPDALETEAVAPLLCAGITTYSPLVRAGVGPGKRVGVVGIGGLSHLALQWAKALGAETYALTHSPGKAHDARKLGAKGVIVTKAAGAKGDGDKDASAWADDWKYTFDFILNCADATDKFHLPTYFSLLKPGCDFHMVGIPDKPLPELSAGAFAANGAKLTGSHLGNNQEMKDMLQLAADKGVRAWVETIDISADGCKQAVERLKENKVHYRFTLTGFDKAFKA</sequence>
<reference evidence="7" key="1">
    <citation type="submission" date="2021-11" db="EMBL/GenBank/DDBJ databases">
        <title>Purpureocillium_takamizusanense_genome.</title>
        <authorList>
            <person name="Nguyen N.-H."/>
        </authorList>
    </citation>
    <scope>NUCLEOTIDE SEQUENCE</scope>
    <source>
        <strain evidence="7">PT3</strain>
    </source>
</reference>
<accession>A0A9Q8VBE7</accession>
<keyword evidence="8" id="KW-1185">Reference proteome</keyword>
<organism evidence="7 8">
    <name type="scientific">Purpureocillium takamizusanense</name>
    <dbReference type="NCBI Taxonomy" id="2060973"/>
    <lineage>
        <taxon>Eukaryota</taxon>
        <taxon>Fungi</taxon>
        <taxon>Dikarya</taxon>
        <taxon>Ascomycota</taxon>
        <taxon>Pezizomycotina</taxon>
        <taxon>Sordariomycetes</taxon>
        <taxon>Hypocreomycetidae</taxon>
        <taxon>Hypocreales</taxon>
        <taxon>Ophiocordycipitaceae</taxon>
        <taxon>Purpureocillium</taxon>
    </lineage>
</organism>
<keyword evidence="4 7" id="KW-0560">Oxidoreductase</keyword>
<dbReference type="PROSITE" id="PS00059">
    <property type="entry name" value="ADH_ZINC"/>
    <property type="match status" value="1"/>
</dbReference>
<protein>
    <submittedName>
        <fullName evidence="7">Alcohol dehydrogenase (NADP(+))</fullName>
        <ecNumber evidence="7">1.1.1.2</ecNumber>
    </submittedName>
</protein>
<dbReference type="GO" id="GO:0008270">
    <property type="term" value="F:zinc ion binding"/>
    <property type="evidence" value="ECO:0007669"/>
    <property type="project" value="InterPro"/>
</dbReference>
<evidence type="ECO:0000313" key="7">
    <source>
        <dbReference type="EMBL" id="UNI19593.1"/>
    </source>
</evidence>
<keyword evidence="3 5" id="KW-0862">Zinc</keyword>
<dbReference type="GO" id="GO:0008106">
    <property type="term" value="F:alcohol dehydrogenase (NADP+) activity"/>
    <property type="evidence" value="ECO:0007669"/>
    <property type="project" value="UniProtKB-EC"/>
</dbReference>